<evidence type="ECO:0000256" key="2">
    <source>
        <dbReference type="SAM" id="SignalP"/>
    </source>
</evidence>
<evidence type="ECO:0000313" key="4">
    <source>
        <dbReference type="Proteomes" id="UP000236728"/>
    </source>
</evidence>
<organism evidence="3 4">
    <name type="scientific">Bryocella elongata</name>
    <dbReference type="NCBI Taxonomy" id="863522"/>
    <lineage>
        <taxon>Bacteria</taxon>
        <taxon>Pseudomonadati</taxon>
        <taxon>Acidobacteriota</taxon>
        <taxon>Terriglobia</taxon>
        <taxon>Terriglobales</taxon>
        <taxon>Acidobacteriaceae</taxon>
        <taxon>Bryocella</taxon>
    </lineage>
</organism>
<dbReference type="Proteomes" id="UP000236728">
    <property type="component" value="Unassembled WGS sequence"/>
</dbReference>
<feature type="signal peptide" evidence="2">
    <location>
        <begin position="1"/>
        <end position="26"/>
    </location>
</feature>
<keyword evidence="1" id="KW-0472">Membrane</keyword>
<evidence type="ECO:0000313" key="3">
    <source>
        <dbReference type="EMBL" id="SEG37854.1"/>
    </source>
</evidence>
<keyword evidence="2" id="KW-0732">Signal</keyword>
<feature type="transmembrane region" description="Helical" evidence="1">
    <location>
        <begin position="53"/>
        <end position="72"/>
    </location>
</feature>
<dbReference type="EMBL" id="FNVA01000004">
    <property type="protein sequence ID" value="SEG37854.1"/>
    <property type="molecule type" value="Genomic_DNA"/>
</dbReference>
<keyword evidence="4" id="KW-1185">Reference proteome</keyword>
<accession>A0A1H5ZPB2</accession>
<keyword evidence="1" id="KW-0812">Transmembrane</keyword>
<name>A0A1H5ZPB2_9BACT</name>
<evidence type="ECO:0000256" key="1">
    <source>
        <dbReference type="SAM" id="Phobius"/>
    </source>
</evidence>
<protein>
    <submittedName>
        <fullName evidence="3">Uncharacterized protein</fullName>
    </submittedName>
</protein>
<keyword evidence="1" id="KW-1133">Transmembrane helix</keyword>
<reference evidence="3 4" key="1">
    <citation type="submission" date="2016-10" db="EMBL/GenBank/DDBJ databases">
        <authorList>
            <person name="de Groot N.N."/>
        </authorList>
    </citation>
    <scope>NUCLEOTIDE SEQUENCE [LARGE SCALE GENOMIC DNA]</scope>
    <source>
        <strain evidence="3 4">DSM 22489</strain>
    </source>
</reference>
<gene>
    <name evidence="3" type="ORF">SAMN05421819_2779</name>
</gene>
<dbReference type="AlphaFoldDB" id="A0A1H5ZPB2"/>
<sequence length="76" mass="8137">MTRSKSTRKAFEGIVLLLMLLSAARAANGQGCSQCLDQTRATPASVQASYRHAIELMAGVAAGLFLAAAWMLRREP</sequence>
<feature type="chain" id="PRO_5009291775" evidence="2">
    <location>
        <begin position="27"/>
        <end position="76"/>
    </location>
</feature>
<proteinExistence type="predicted"/>